<feature type="transmembrane region" description="Helical" evidence="8">
    <location>
        <begin position="271"/>
        <end position="289"/>
    </location>
</feature>
<evidence type="ECO:0000313" key="11">
    <source>
        <dbReference type="EMBL" id="OKL43590.1"/>
    </source>
</evidence>
<evidence type="ECO:0000313" key="12">
    <source>
        <dbReference type="Proteomes" id="UP000185783"/>
    </source>
</evidence>
<dbReference type="GO" id="GO:0005886">
    <property type="term" value="C:plasma membrane"/>
    <property type="evidence" value="ECO:0007669"/>
    <property type="project" value="UniProtKB-SubCell"/>
</dbReference>
<feature type="compositionally biased region" description="Basic and acidic residues" evidence="7">
    <location>
        <begin position="652"/>
        <end position="663"/>
    </location>
</feature>
<feature type="domain" description="Mechanosensitive ion channel MscS C-terminal" evidence="10">
    <location>
        <begin position="509"/>
        <end position="590"/>
    </location>
</feature>
<dbReference type="InterPro" id="IPR010920">
    <property type="entry name" value="LSM_dom_sf"/>
</dbReference>
<evidence type="ECO:0000256" key="7">
    <source>
        <dbReference type="SAM" id="MobiDB-lite"/>
    </source>
</evidence>
<evidence type="ECO:0000256" key="5">
    <source>
        <dbReference type="ARBA" id="ARBA00022989"/>
    </source>
</evidence>
<dbReference type="Gene3D" id="2.30.30.60">
    <property type="match status" value="1"/>
</dbReference>
<evidence type="ECO:0000256" key="2">
    <source>
        <dbReference type="ARBA" id="ARBA00008017"/>
    </source>
</evidence>
<dbReference type="InterPro" id="IPR011014">
    <property type="entry name" value="MscS_channel_TM-2"/>
</dbReference>
<evidence type="ECO:0000256" key="3">
    <source>
        <dbReference type="ARBA" id="ARBA00022475"/>
    </source>
</evidence>
<feature type="transmembrane region" description="Helical" evidence="8">
    <location>
        <begin position="349"/>
        <end position="371"/>
    </location>
</feature>
<evidence type="ECO:0000256" key="4">
    <source>
        <dbReference type="ARBA" id="ARBA00022692"/>
    </source>
</evidence>
<comment type="caution">
    <text evidence="11">The sequence shown here is derived from an EMBL/GenBank/DDBJ whole genome shotgun (WGS) entry which is preliminary data.</text>
</comment>
<reference evidence="11 12" key="1">
    <citation type="submission" date="2016-03" db="EMBL/GenBank/DDBJ databases">
        <title>Genome sequence of Nesiotobacter sp. nov., a moderately halophilic alphaproteobacterium isolated from the Yellow Sea, China.</title>
        <authorList>
            <person name="Zhang G."/>
            <person name="Zhang R."/>
        </authorList>
    </citation>
    <scope>NUCLEOTIDE SEQUENCE [LARGE SCALE GENOMIC DNA]</scope>
    <source>
        <strain evidence="11 12">WB1-6</strain>
    </source>
</reference>
<dbReference type="AlphaFoldDB" id="A0A1U7JFR3"/>
<evidence type="ECO:0000256" key="6">
    <source>
        <dbReference type="ARBA" id="ARBA00023136"/>
    </source>
</evidence>
<comment type="subcellular location">
    <subcellularLocation>
        <location evidence="1">Cell membrane</location>
        <topology evidence="1">Multi-pass membrane protein</topology>
    </subcellularLocation>
</comment>
<dbReference type="Gene3D" id="1.10.287.1260">
    <property type="match status" value="1"/>
</dbReference>
<proteinExistence type="inferred from homology"/>
<dbReference type="GO" id="GO:0008381">
    <property type="term" value="F:mechanosensitive monoatomic ion channel activity"/>
    <property type="evidence" value="ECO:0007669"/>
    <property type="project" value="UniProtKB-ARBA"/>
</dbReference>
<organism evidence="11 12">
    <name type="scientific">Pseudovibrio exalbescens</name>
    <dbReference type="NCBI Taxonomy" id="197461"/>
    <lineage>
        <taxon>Bacteria</taxon>
        <taxon>Pseudomonadati</taxon>
        <taxon>Pseudomonadota</taxon>
        <taxon>Alphaproteobacteria</taxon>
        <taxon>Hyphomicrobiales</taxon>
        <taxon>Stappiaceae</taxon>
        <taxon>Pseudovibrio</taxon>
    </lineage>
</organism>
<feature type="domain" description="Mechanosensitive ion channel MscS" evidence="9">
    <location>
        <begin position="434"/>
        <end position="499"/>
    </location>
</feature>
<sequence length="663" mass="73754">MTKGIGIRAWVILASFFILIIHGLPGLPQAQSQPLASAENNADFAPPSAYIRAFDANEMLTEYPLAPADTSSPRASLESFISLMSEANRLVLEAYEANRKLLDLGEESALTDSQIEQRIDLARVLFDRAQEIFDFSGLPTATREETALENIMLMKEILDRIPLPLPETIPGNPAGSYTYDAPDLPDRWTLPQTRITLQKDENSGYLFTPETVANIPNYYEQIKDFPSHQGATQDLFQFYTSSPGDLLPPPWYVWIENADPWLMEVYEGQTVWQWIALIGLAVLLTAAFLGLRHWHVRRPVPLHAARRKLFHLTLPVAALLALQLLQYLAVEEINITSHVVIGLNLVIEAVSWALLAIIVYLIIDFVAATILSQDRYRETLDASILRTGFRILGITAVLCLLGYGATRLGIPLFGVIAGLGVGGLAIALAAQPTLENLIGGIILYADRMVRVGEFCQFGEFVGTVESIGIRSTRVRALDRTLVTVANADLAKMRIVNYTRRDRTYLRRFFGLRYETTPDQLRTILMDIRAYITNHPDVMDDTVRVRFLGYNGTALEIEVAADILKSAYEDFLAVQEDIFFAIYDIIQKNGSGFALPSTTAYFAKDKGLAEERQKAAEHKAEDLRGAHELPYPSYAKTSCTDNSAPSAPETTEEAYKDGKTAAAR</sequence>
<dbReference type="InterPro" id="IPR011066">
    <property type="entry name" value="MscS_channel_C_sf"/>
</dbReference>
<dbReference type="PANTHER" id="PTHR30566">
    <property type="entry name" value="YNAI-RELATED MECHANOSENSITIVE ION CHANNEL"/>
    <property type="match status" value="1"/>
</dbReference>
<dbReference type="Pfam" id="PF21082">
    <property type="entry name" value="MS_channel_3rd"/>
    <property type="match status" value="1"/>
</dbReference>
<dbReference type="Proteomes" id="UP000185783">
    <property type="component" value="Unassembled WGS sequence"/>
</dbReference>
<evidence type="ECO:0008006" key="13">
    <source>
        <dbReference type="Google" id="ProtNLM"/>
    </source>
</evidence>
<keyword evidence="4 8" id="KW-0812">Transmembrane</keyword>
<evidence type="ECO:0000259" key="9">
    <source>
        <dbReference type="Pfam" id="PF00924"/>
    </source>
</evidence>
<evidence type="ECO:0000256" key="1">
    <source>
        <dbReference type="ARBA" id="ARBA00004651"/>
    </source>
</evidence>
<keyword evidence="12" id="KW-1185">Reference proteome</keyword>
<protein>
    <recommendedName>
        <fullName evidence="13">Low conductance mechanosensitive channel YnaI</fullName>
    </recommendedName>
</protein>
<keyword evidence="6 8" id="KW-0472">Membrane</keyword>
<feature type="compositionally biased region" description="Polar residues" evidence="7">
    <location>
        <begin position="634"/>
        <end position="648"/>
    </location>
</feature>
<dbReference type="SUPFAM" id="SSF50182">
    <property type="entry name" value="Sm-like ribonucleoproteins"/>
    <property type="match status" value="1"/>
</dbReference>
<gene>
    <name evidence="11" type="ORF">A3843_13255</name>
</gene>
<dbReference type="SUPFAM" id="SSF82689">
    <property type="entry name" value="Mechanosensitive channel protein MscS (YggB), C-terminal domain"/>
    <property type="match status" value="1"/>
</dbReference>
<dbReference type="Pfam" id="PF00924">
    <property type="entry name" value="MS_channel_2nd"/>
    <property type="match status" value="1"/>
</dbReference>
<dbReference type="InterPro" id="IPR049278">
    <property type="entry name" value="MS_channel_C"/>
</dbReference>
<dbReference type="RefSeq" id="WP_051268996.1">
    <property type="nucleotide sequence ID" value="NZ_LVVZ01000019.1"/>
</dbReference>
<evidence type="ECO:0000256" key="8">
    <source>
        <dbReference type="SAM" id="Phobius"/>
    </source>
</evidence>
<dbReference type="InterPro" id="IPR023408">
    <property type="entry name" value="MscS_beta-dom_sf"/>
</dbReference>
<feature type="transmembrane region" description="Helical" evidence="8">
    <location>
        <begin position="410"/>
        <end position="430"/>
    </location>
</feature>
<feature type="transmembrane region" description="Helical" evidence="8">
    <location>
        <begin position="309"/>
        <end position="329"/>
    </location>
</feature>
<comment type="similarity">
    <text evidence="2">Belongs to the MscS (TC 1.A.23) family.</text>
</comment>
<dbReference type="SUPFAM" id="SSF82861">
    <property type="entry name" value="Mechanosensitive channel protein MscS (YggB), transmembrane region"/>
    <property type="match status" value="1"/>
</dbReference>
<dbReference type="EMBL" id="LVVZ01000019">
    <property type="protein sequence ID" value="OKL43590.1"/>
    <property type="molecule type" value="Genomic_DNA"/>
</dbReference>
<evidence type="ECO:0000259" key="10">
    <source>
        <dbReference type="Pfam" id="PF21082"/>
    </source>
</evidence>
<keyword evidence="5 8" id="KW-1133">Transmembrane helix</keyword>
<name>A0A1U7JFR3_9HYPH</name>
<dbReference type="PANTHER" id="PTHR30566:SF5">
    <property type="entry name" value="MECHANOSENSITIVE ION CHANNEL PROTEIN 1, MITOCHONDRIAL-RELATED"/>
    <property type="match status" value="1"/>
</dbReference>
<feature type="transmembrane region" description="Helical" evidence="8">
    <location>
        <begin position="383"/>
        <end position="404"/>
    </location>
</feature>
<accession>A0A1U7JFR3</accession>
<keyword evidence="3" id="KW-1003">Cell membrane</keyword>
<dbReference type="STRING" id="197461.A3843_13255"/>
<feature type="region of interest" description="Disordered" evidence="7">
    <location>
        <begin position="612"/>
        <end position="663"/>
    </location>
</feature>
<dbReference type="Gene3D" id="3.30.70.100">
    <property type="match status" value="1"/>
</dbReference>
<feature type="compositionally biased region" description="Basic and acidic residues" evidence="7">
    <location>
        <begin position="612"/>
        <end position="626"/>
    </location>
</feature>
<dbReference type="InterPro" id="IPR006685">
    <property type="entry name" value="MscS_channel_2nd"/>
</dbReference>